<comment type="caution">
    <text evidence="1">The sequence shown here is derived from an EMBL/GenBank/DDBJ whole genome shotgun (WGS) entry which is preliminary data.</text>
</comment>
<dbReference type="EMBL" id="AWSO01000155">
    <property type="protein sequence ID" value="ESK94065.1"/>
    <property type="molecule type" value="Genomic_DNA"/>
</dbReference>
<dbReference type="KEGG" id="mrr:Moror_12810"/>
<sequence length="649" mass="74629">MSIDPITLCTRCNHCIEPKSAHRPPPSHLLRSNYFPPKDELDDMAYDRLAFDVAIREAQIRYSTLQESGKECVLCNKCGFHLEANVDLDLAKREAERLSGLMDELSLARRKMTQCAEDYKPFMVPVRRLPPDLLEHIFYIHRDNDITLHMEQLSELASNYPLALRQSRLRRVWLPSPFSLAHTCCLWRDVVLSRPRLWDTIVLNIRRLPRAILLLLRLWLRLSRDTFLTVYITDHVALLPRWTDKDCHHNKIVQNVLALLLDHSHRWRRASLDVAWGCLDTAIRMHFPDLSAAGASSNFPNLESLDVDWLSRSGIGESTSINLSFLSIWQHSPRLRTLSLPEWFNEMELPFSQLSSITITRIPDSGTWILPMLRSCWNVEHVALIWSFFRRRDQSMNIFTDYTPDDDDDIFVLPRLSSFQIRFDTLRQWIAQLFYLVITPRLESIVIAPRIVDTRQRRAIALSDQVDAEGSPIPTTDIIDVLSGIRFEGWPENAFLRFLSRAGPSFSSLRSLSLTAIVLSDTYLMKVFELTPNLTDLTLYEVLGQNNYPPIWSPQLLQRMDKSQSAPLLPKLGSLHVAVEASFHFFVVVQLGIAMVKSRVGSKSKLRTFTLRCRSELAKEIPDIVMARLHGIALEGRLVEVNGTRISCA</sequence>
<name>V2XNH8_MONRO</name>
<protein>
    <submittedName>
        <fullName evidence="1">Uncharacterized protein</fullName>
    </submittedName>
</protein>
<evidence type="ECO:0000313" key="1">
    <source>
        <dbReference type="EMBL" id="ESK94065.1"/>
    </source>
</evidence>
<dbReference type="OrthoDB" id="3068232at2759"/>
<organism evidence="1 2">
    <name type="scientific">Moniliophthora roreri (strain MCA 2997)</name>
    <name type="common">Cocoa frosty pod rot fungus</name>
    <name type="synonym">Crinipellis roreri</name>
    <dbReference type="NCBI Taxonomy" id="1381753"/>
    <lineage>
        <taxon>Eukaryota</taxon>
        <taxon>Fungi</taxon>
        <taxon>Dikarya</taxon>
        <taxon>Basidiomycota</taxon>
        <taxon>Agaricomycotina</taxon>
        <taxon>Agaricomycetes</taxon>
        <taxon>Agaricomycetidae</taxon>
        <taxon>Agaricales</taxon>
        <taxon>Marasmiineae</taxon>
        <taxon>Marasmiaceae</taxon>
        <taxon>Moniliophthora</taxon>
    </lineage>
</organism>
<dbReference type="HOGENOM" id="CLU_436839_0_0_1"/>
<dbReference type="Proteomes" id="UP000017559">
    <property type="component" value="Unassembled WGS sequence"/>
</dbReference>
<accession>V2XNH8</accession>
<gene>
    <name evidence="1" type="ORF">Moror_12810</name>
</gene>
<dbReference type="SUPFAM" id="SSF52047">
    <property type="entry name" value="RNI-like"/>
    <property type="match status" value="1"/>
</dbReference>
<proteinExistence type="predicted"/>
<evidence type="ECO:0000313" key="2">
    <source>
        <dbReference type="Proteomes" id="UP000017559"/>
    </source>
</evidence>
<dbReference type="AlphaFoldDB" id="V2XNH8"/>
<reference evidence="1 2" key="1">
    <citation type="journal article" date="2014" name="BMC Genomics">
        <title>Genome and secretome analysis of the hemibiotrophic fungal pathogen, Moniliophthora roreri, which causes frosty pod rot disease of cacao: mechanisms of the biotrophic and necrotrophic phases.</title>
        <authorList>
            <person name="Meinhardt L.W."/>
            <person name="Costa G.G.L."/>
            <person name="Thomazella D.P.T."/>
            <person name="Teixeira P.J.P.L."/>
            <person name="Carazzolle M.F."/>
            <person name="Schuster S.C."/>
            <person name="Carlson J.E."/>
            <person name="Guiltinan M.J."/>
            <person name="Mieczkowski P."/>
            <person name="Farmer A."/>
            <person name="Ramaraj T."/>
            <person name="Crozier J."/>
            <person name="Davis R.E."/>
            <person name="Shao J."/>
            <person name="Melnick R.L."/>
            <person name="Pereira G.A.G."/>
            <person name="Bailey B.A."/>
        </authorList>
    </citation>
    <scope>NUCLEOTIDE SEQUENCE [LARGE SCALE GENOMIC DNA]</scope>
    <source>
        <strain evidence="1 2">MCA 2997</strain>
    </source>
</reference>
<keyword evidence="2" id="KW-1185">Reference proteome</keyword>